<sequence length="725" mass="82627">MRSWDNWQLKGKLGQGGFGEVLHWLNSNTGQQIATKHIKDVSSLGADQQVKLKERWMKELEWTRSIQKLTNIVAGVCLKNEDASFVAYLNKNHICQLPVIILEYCNGGDVRQLLQRPENANGLAEFEVRQILRDLAQALQFLHSECKVCHRDLKPDNIVIHRQTDGSKTYKLTDFGLARGAPDQTILQSMVGTRHYFAPEVVDTGMYNTAVDYWSLGIIAYELATGEVPFIPHQTPRNILVNLLKKTPDCIAITEDPQDANRFLFQTELPNEHHLTEPWAKEFTMWLRLALDTDYKRRGQLASDEVHSGFVPLVFSTLDSLLQIRVLTIFAVNCFKRLEYVVTKDMTMQDLKALICQDTNIAKDDVYFVLPTYHPYETIKPTTKPLDLYVEKWSDTSRETRKSTEIPPPPVMLFVFQATENCVYDVCKPRVSKLILICNVSSFQTDKPWLLKRLALDMHYMLMQQQKDLEMFLTGFRELALLVEHEIVTNQFIAAINDAILTTSDAYKMLQKLRTAAVEEKKFSIQVNDNDWKLLVNTYQETNASAIHIKERFESVLSGTREILKTTSRLLNRYVESDVFGLAAFERDSLGGISLAHFRKAVKLFITTSSDEEKLVKTESKPCDKLNLLFIKTKGAMRTAMMKFSEIKEQIFQLHLKMLSTAASASIGISGPSSMLLLNESMGRLTMANSMGDSSDFDSLTTNNVIDKAARLIEMLRTDMEIDSL</sequence>
<dbReference type="SUPFAM" id="SSF56112">
    <property type="entry name" value="Protein kinase-like (PK-like)"/>
    <property type="match status" value="1"/>
</dbReference>
<evidence type="ECO:0000256" key="7">
    <source>
        <dbReference type="ARBA" id="ARBA00022777"/>
    </source>
</evidence>
<comment type="subcellular location">
    <subcellularLocation>
        <location evidence="1">Cytoplasm</location>
    </subcellularLocation>
</comment>
<evidence type="ECO:0000313" key="12">
    <source>
        <dbReference type="RefSeq" id="XP_001359717.3"/>
    </source>
</evidence>
<dbReference type="Gene3D" id="1.10.510.10">
    <property type="entry name" value="Transferase(Phosphotransferase) domain 1"/>
    <property type="match status" value="1"/>
</dbReference>
<dbReference type="KEGG" id="dpo:4802889"/>
<proteinExistence type="predicted"/>
<evidence type="ECO:0000256" key="3">
    <source>
        <dbReference type="ARBA" id="ARBA00022490"/>
    </source>
</evidence>
<dbReference type="GO" id="GO:0005524">
    <property type="term" value="F:ATP binding"/>
    <property type="evidence" value="ECO:0007669"/>
    <property type="project" value="UniProtKB-KW"/>
</dbReference>
<dbReference type="InterPro" id="IPR000719">
    <property type="entry name" value="Prot_kinase_dom"/>
</dbReference>
<feature type="domain" description="Protein kinase" evidence="10">
    <location>
        <begin position="7"/>
        <end position="310"/>
    </location>
</feature>
<reference evidence="12" key="2">
    <citation type="submission" date="2025-08" db="UniProtKB">
        <authorList>
            <consortium name="RefSeq"/>
        </authorList>
    </citation>
    <scope>IDENTIFICATION</scope>
    <source>
        <strain evidence="12">MV-25-SWS-2005</strain>
        <tissue evidence="12">Whole body</tissue>
    </source>
</reference>
<dbReference type="AlphaFoldDB" id="A0A6I8URD7"/>
<keyword evidence="3" id="KW-0963">Cytoplasm</keyword>
<dbReference type="PANTHER" id="PTHR22969">
    <property type="entry name" value="IKB KINASE"/>
    <property type="match status" value="1"/>
</dbReference>
<evidence type="ECO:0000256" key="6">
    <source>
        <dbReference type="ARBA" id="ARBA00022741"/>
    </source>
</evidence>
<dbReference type="SMART" id="SM00220">
    <property type="entry name" value="S_TKc"/>
    <property type="match status" value="1"/>
</dbReference>
<evidence type="ECO:0000256" key="2">
    <source>
        <dbReference type="ARBA" id="ARBA00012442"/>
    </source>
</evidence>
<keyword evidence="5" id="KW-0808">Transferase</keyword>
<dbReference type="GO" id="GO:0008384">
    <property type="term" value="F:IkappaB kinase activity"/>
    <property type="evidence" value="ECO:0007669"/>
    <property type="project" value="UniProtKB-EC"/>
</dbReference>
<keyword evidence="6" id="KW-0547">Nucleotide-binding</keyword>
<dbReference type="InterPro" id="IPR008271">
    <property type="entry name" value="Ser/Thr_kinase_AS"/>
</dbReference>
<keyword evidence="4" id="KW-0723">Serine/threonine-protein kinase</keyword>
<evidence type="ECO:0000259" key="10">
    <source>
        <dbReference type="PROSITE" id="PS50011"/>
    </source>
</evidence>
<dbReference type="RefSeq" id="XP_001359717.3">
    <property type="nucleotide sequence ID" value="XM_001359680.4"/>
</dbReference>
<dbReference type="PANTHER" id="PTHR22969:SF17">
    <property type="entry name" value="INHIBITOR OF NUCLEAR FACTOR KAPPA-B KINASE SUBUNIT BETA"/>
    <property type="match status" value="1"/>
</dbReference>
<dbReference type="FunCoup" id="A0A6I8URD7">
    <property type="interactions" value="278"/>
</dbReference>
<dbReference type="Pfam" id="PF00069">
    <property type="entry name" value="Pkinase"/>
    <property type="match status" value="1"/>
</dbReference>
<dbReference type="Proteomes" id="UP000001819">
    <property type="component" value="Chromosome 2"/>
</dbReference>
<dbReference type="InParanoid" id="A0A6I8URD7"/>
<keyword evidence="11" id="KW-1185">Reference proteome</keyword>
<organism evidence="11 12">
    <name type="scientific">Drosophila pseudoobscura pseudoobscura</name>
    <name type="common">Fruit fly</name>
    <dbReference type="NCBI Taxonomy" id="46245"/>
    <lineage>
        <taxon>Eukaryota</taxon>
        <taxon>Metazoa</taxon>
        <taxon>Ecdysozoa</taxon>
        <taxon>Arthropoda</taxon>
        <taxon>Hexapoda</taxon>
        <taxon>Insecta</taxon>
        <taxon>Pterygota</taxon>
        <taxon>Neoptera</taxon>
        <taxon>Endopterygota</taxon>
        <taxon>Diptera</taxon>
        <taxon>Brachycera</taxon>
        <taxon>Muscomorpha</taxon>
        <taxon>Ephydroidea</taxon>
        <taxon>Drosophilidae</taxon>
        <taxon>Drosophila</taxon>
        <taxon>Sophophora</taxon>
    </lineage>
</organism>
<dbReference type="GO" id="GO:0045944">
    <property type="term" value="P:positive regulation of transcription by RNA polymerase II"/>
    <property type="evidence" value="ECO:0007669"/>
    <property type="project" value="TreeGrafter"/>
</dbReference>
<evidence type="ECO:0000256" key="1">
    <source>
        <dbReference type="ARBA" id="ARBA00004496"/>
    </source>
</evidence>
<dbReference type="InterPro" id="IPR051180">
    <property type="entry name" value="IKK"/>
</dbReference>
<dbReference type="GO" id="GO:0033209">
    <property type="term" value="P:tumor necrosis factor-mediated signaling pathway"/>
    <property type="evidence" value="ECO:0007669"/>
    <property type="project" value="TreeGrafter"/>
</dbReference>
<evidence type="ECO:0000256" key="5">
    <source>
        <dbReference type="ARBA" id="ARBA00022679"/>
    </source>
</evidence>
<keyword evidence="7 12" id="KW-0418">Kinase</keyword>
<dbReference type="InterPro" id="IPR011009">
    <property type="entry name" value="Kinase-like_dom_sf"/>
</dbReference>
<evidence type="ECO:0000313" key="11">
    <source>
        <dbReference type="Proteomes" id="UP000001819"/>
    </source>
</evidence>
<dbReference type="PROSITE" id="PS00108">
    <property type="entry name" value="PROTEIN_KINASE_ST"/>
    <property type="match status" value="1"/>
</dbReference>
<dbReference type="EC" id="2.7.11.10" evidence="2"/>
<accession>A0A6I8URD7</accession>
<comment type="catalytic activity">
    <reaction evidence="9">
        <text>L-seryl-[I-kappa-B protein] + ATP = O-phospho-L-seryl-[I-kappa-B protein] + ADP + H(+)</text>
        <dbReference type="Rhea" id="RHEA:19073"/>
        <dbReference type="Rhea" id="RHEA-COMP:13698"/>
        <dbReference type="Rhea" id="RHEA-COMP:13699"/>
        <dbReference type="ChEBI" id="CHEBI:15378"/>
        <dbReference type="ChEBI" id="CHEBI:29999"/>
        <dbReference type="ChEBI" id="CHEBI:30616"/>
        <dbReference type="ChEBI" id="CHEBI:83421"/>
        <dbReference type="ChEBI" id="CHEBI:456216"/>
        <dbReference type="EC" id="2.7.11.10"/>
    </reaction>
</comment>
<reference evidence="11" key="1">
    <citation type="submission" date="2024-06" db="UniProtKB">
        <authorList>
            <consortium name="RefSeq"/>
        </authorList>
    </citation>
    <scope>NUCLEOTIDE SEQUENCE [LARGE SCALE GENOMIC DNA]</scope>
    <source>
        <strain evidence="11">MV2-25</strain>
    </source>
</reference>
<dbReference type="PROSITE" id="PS50011">
    <property type="entry name" value="PROTEIN_KINASE_DOM"/>
    <property type="match status" value="1"/>
</dbReference>
<gene>
    <name evidence="12" type="primary">IKKbeta</name>
</gene>
<protein>
    <recommendedName>
        <fullName evidence="2">IkappaB kinase</fullName>
        <ecNumber evidence="2">2.7.11.10</ecNumber>
    </recommendedName>
</protein>
<evidence type="ECO:0000256" key="4">
    <source>
        <dbReference type="ARBA" id="ARBA00022527"/>
    </source>
</evidence>
<evidence type="ECO:0000256" key="9">
    <source>
        <dbReference type="ARBA" id="ARBA00048789"/>
    </source>
</evidence>
<keyword evidence="8" id="KW-0067">ATP-binding</keyword>
<dbReference type="GO" id="GO:0008385">
    <property type="term" value="C:IkappaB kinase complex"/>
    <property type="evidence" value="ECO:0007669"/>
    <property type="project" value="TreeGrafter"/>
</dbReference>
<evidence type="ECO:0000256" key="8">
    <source>
        <dbReference type="ARBA" id="ARBA00022840"/>
    </source>
</evidence>
<name>A0A6I8URD7_DROPS</name>